<dbReference type="OrthoDB" id="226690at2"/>
<feature type="signal peptide" evidence="2">
    <location>
        <begin position="1"/>
        <end position="29"/>
    </location>
</feature>
<dbReference type="STRING" id="235985.SAMN05414137_110168"/>
<dbReference type="RefSeq" id="WP_042459114.1">
    <property type="nucleotide sequence ID" value="NZ_BBPN01000057.1"/>
</dbReference>
<dbReference type="Gene3D" id="2.130.10.130">
    <property type="entry name" value="Integrin alpha, N-terminal"/>
    <property type="match status" value="1"/>
</dbReference>
<organism evidence="3 4">
    <name type="scientific">Streptacidiphilus jiangxiensis</name>
    <dbReference type="NCBI Taxonomy" id="235985"/>
    <lineage>
        <taxon>Bacteria</taxon>
        <taxon>Bacillati</taxon>
        <taxon>Actinomycetota</taxon>
        <taxon>Actinomycetes</taxon>
        <taxon>Kitasatosporales</taxon>
        <taxon>Streptomycetaceae</taxon>
        <taxon>Streptacidiphilus</taxon>
    </lineage>
</organism>
<dbReference type="InterPro" id="IPR028994">
    <property type="entry name" value="Integrin_alpha_N"/>
</dbReference>
<gene>
    <name evidence="3" type="ORF">SAMN05414137_110168</name>
</gene>
<dbReference type="AlphaFoldDB" id="A0A1H7RJ98"/>
<dbReference type="eggNOG" id="COG5640">
    <property type="taxonomic scope" value="Bacteria"/>
</dbReference>
<dbReference type="Proteomes" id="UP000183015">
    <property type="component" value="Unassembled WGS sequence"/>
</dbReference>
<keyword evidence="1 2" id="KW-0732">Signal</keyword>
<accession>A0A1H7RJ98</accession>
<dbReference type="InterPro" id="IPR013517">
    <property type="entry name" value="FG-GAP"/>
</dbReference>
<reference evidence="4" key="1">
    <citation type="submission" date="2016-10" db="EMBL/GenBank/DDBJ databases">
        <authorList>
            <person name="Varghese N."/>
        </authorList>
    </citation>
    <scope>NUCLEOTIDE SEQUENCE [LARGE SCALE GENOMIC DNA]</scope>
    <source>
        <strain evidence="4">DSM 45096 / BCRC 16803 / CGMCC 4.1857 / CIP 109030 / JCM 12277 / KCTC 19219 / NBRC 100920 / 33214</strain>
    </source>
</reference>
<dbReference type="EMBL" id="FOAZ01000010">
    <property type="protein sequence ID" value="SEL60326.1"/>
    <property type="molecule type" value="Genomic_DNA"/>
</dbReference>
<evidence type="ECO:0008006" key="5">
    <source>
        <dbReference type="Google" id="ProtNLM"/>
    </source>
</evidence>
<evidence type="ECO:0000256" key="1">
    <source>
        <dbReference type="ARBA" id="ARBA00022729"/>
    </source>
</evidence>
<feature type="chain" id="PRO_5010220265" description="Repeat domain-containing protein" evidence="2">
    <location>
        <begin position="30"/>
        <end position="589"/>
    </location>
</feature>
<evidence type="ECO:0000313" key="4">
    <source>
        <dbReference type="Proteomes" id="UP000183015"/>
    </source>
</evidence>
<name>A0A1H7RJ98_STRJI</name>
<protein>
    <recommendedName>
        <fullName evidence="5">Repeat domain-containing protein</fullName>
    </recommendedName>
</protein>
<sequence>MRLRSAGPRLLAAGAACLLCLAPAAPASADQSAAVDQSPAAISLQGPAYYSVAEPYHLDVTLGQLPAAPADVVYVFHASTPGLTAFTGNQVLEPSTVVTDASGTTVTVRLHVPYGTTLTAGQVLDRQIDLREPLGTYVPVTMTAELVDHASGQVEASSAPVTAPIVDVSDATTWQSTAGTGNGFTSAMPIVQTTTPNSYMLDVDPAVSPGLVGARAVVTVSAAQLRAAGYTAAQVAAGLEPGAGVGTDNLVPAAAWTANPDGSLSLALPPQDFAPATIGSGAQPNYYWQLTLDADCTLPPATLDADIAVTAGNGQVLTDRQQAFTIRRGECLTHDFTGDGRPDLLARDRAGVLWLFPGTGRAAAPYGHRIRVGGGWMVYTSLVASGDLSKDGHDDLIARDRTGHLWLYQGTGNASAPFRPRVPASVPVVGTTNRLAANGPLEGDGLADVVDYGGNPTVFLIGTGKASSPFSAAGGTAEPLRGYSTVTGAGRLARQQWFAARDGSGVLWLVPDLYRWEENTTKRVRVGGGWQIYNTVVQSGDASSSGHDGLVARDGAGRLWLYTGTGEVGVPYLPRVLVGGGWQSYDLLV</sequence>
<evidence type="ECO:0000256" key="2">
    <source>
        <dbReference type="SAM" id="SignalP"/>
    </source>
</evidence>
<proteinExistence type="predicted"/>
<dbReference type="SUPFAM" id="SSF69318">
    <property type="entry name" value="Integrin alpha N-terminal domain"/>
    <property type="match status" value="1"/>
</dbReference>
<dbReference type="Pfam" id="PF13517">
    <property type="entry name" value="FG-GAP_3"/>
    <property type="match status" value="1"/>
</dbReference>
<evidence type="ECO:0000313" key="3">
    <source>
        <dbReference type="EMBL" id="SEL60326.1"/>
    </source>
</evidence>
<keyword evidence="4" id="KW-1185">Reference proteome</keyword>